<organism evidence="1 2">
    <name type="scientific">Parapedobacter indicus</name>
    <dbReference type="NCBI Taxonomy" id="1477437"/>
    <lineage>
        <taxon>Bacteria</taxon>
        <taxon>Pseudomonadati</taxon>
        <taxon>Bacteroidota</taxon>
        <taxon>Sphingobacteriia</taxon>
        <taxon>Sphingobacteriales</taxon>
        <taxon>Sphingobacteriaceae</taxon>
        <taxon>Parapedobacter</taxon>
    </lineage>
</organism>
<keyword evidence="2" id="KW-1185">Reference proteome</keyword>
<sequence>MNEDFLIIDDDKSLNALPDYLRRRVVQPSGSVGLTGVLADEALSLLGKDSHELA</sequence>
<accession>A0A1I3CJD5</accession>
<gene>
    <name evidence="1" type="ORF">SAMN05444682_10153</name>
</gene>
<protein>
    <submittedName>
        <fullName evidence="1">Uncharacterized protein</fullName>
    </submittedName>
</protein>
<dbReference type="EMBL" id="FOQO01000001">
    <property type="protein sequence ID" value="SFH74379.1"/>
    <property type="molecule type" value="Genomic_DNA"/>
</dbReference>
<name>A0A1I3CJD5_9SPHI</name>
<dbReference type="AlphaFoldDB" id="A0A1I3CJD5"/>
<evidence type="ECO:0000313" key="2">
    <source>
        <dbReference type="Proteomes" id="UP000198670"/>
    </source>
</evidence>
<proteinExistence type="predicted"/>
<dbReference type="STRING" id="1477437.SAMN05444682_10153"/>
<reference evidence="1 2" key="1">
    <citation type="submission" date="2016-10" db="EMBL/GenBank/DDBJ databases">
        <authorList>
            <person name="de Groot N.N."/>
        </authorList>
    </citation>
    <scope>NUCLEOTIDE SEQUENCE [LARGE SCALE GENOMIC DNA]</scope>
    <source>
        <strain evidence="1 2">RK1</strain>
    </source>
</reference>
<dbReference type="Proteomes" id="UP000198670">
    <property type="component" value="Unassembled WGS sequence"/>
</dbReference>
<evidence type="ECO:0000313" key="1">
    <source>
        <dbReference type="EMBL" id="SFH74379.1"/>
    </source>
</evidence>